<organism evidence="4 5">
    <name type="scientific">Streptomyces scabichelini</name>
    <dbReference type="NCBI Taxonomy" id="2711217"/>
    <lineage>
        <taxon>Bacteria</taxon>
        <taxon>Bacillati</taxon>
        <taxon>Actinomycetota</taxon>
        <taxon>Actinomycetes</taxon>
        <taxon>Kitasatosporales</taxon>
        <taxon>Streptomycetaceae</taxon>
        <taxon>Streptomyces</taxon>
    </lineage>
</organism>
<keyword evidence="5" id="KW-1185">Reference proteome</keyword>
<dbReference type="PROSITE" id="PS50977">
    <property type="entry name" value="HTH_TETR_2"/>
    <property type="match status" value="1"/>
</dbReference>
<comment type="caution">
    <text evidence="4">The sequence shown here is derived from an EMBL/GenBank/DDBJ whole genome shotgun (WGS) entry which is preliminary data.</text>
</comment>
<dbReference type="Pfam" id="PF00440">
    <property type="entry name" value="TetR_N"/>
    <property type="match status" value="1"/>
</dbReference>
<dbReference type="InterPro" id="IPR050109">
    <property type="entry name" value="HTH-type_TetR-like_transc_reg"/>
</dbReference>
<evidence type="ECO:0000313" key="4">
    <source>
        <dbReference type="EMBL" id="NGO07696.1"/>
    </source>
</evidence>
<dbReference type="PRINTS" id="PR00455">
    <property type="entry name" value="HTHTETR"/>
</dbReference>
<name>A0A6G4V122_9ACTN</name>
<dbReference type="Gene3D" id="1.10.357.10">
    <property type="entry name" value="Tetracycline Repressor, domain 2"/>
    <property type="match status" value="1"/>
</dbReference>
<feature type="domain" description="HTH tetR-type" evidence="3">
    <location>
        <begin position="17"/>
        <end position="77"/>
    </location>
</feature>
<dbReference type="GO" id="GO:0003700">
    <property type="term" value="F:DNA-binding transcription factor activity"/>
    <property type="evidence" value="ECO:0007669"/>
    <property type="project" value="TreeGrafter"/>
</dbReference>
<dbReference type="InterPro" id="IPR001647">
    <property type="entry name" value="HTH_TetR"/>
</dbReference>
<evidence type="ECO:0000256" key="2">
    <source>
        <dbReference type="PROSITE-ProRule" id="PRU00335"/>
    </source>
</evidence>
<dbReference type="PANTHER" id="PTHR30055">
    <property type="entry name" value="HTH-TYPE TRANSCRIPTIONAL REGULATOR RUTR"/>
    <property type="match status" value="1"/>
</dbReference>
<accession>A0A6G4V122</accession>
<evidence type="ECO:0000256" key="1">
    <source>
        <dbReference type="ARBA" id="ARBA00023125"/>
    </source>
</evidence>
<sequence>MTGDRQEGAGRVRQGLAEKRQAIVRGARRVFGRDGYTRAGIDSIAKEAGVSTRTIYNHFPEGKAQLFRVVVVEGSEEILRAHVDAIDRRLYKVTDLEADLVDFAHAWMSPMYQYRDHFALVRQLRAEVGHIPQELLDAWRAAGPDRALELVAARFRELAEEGLLDAPDPERAATHFILLTGSEISDRTYGGVIPMPDEKRDELVRSGVRAFLHGYLPRGSVSG</sequence>
<dbReference type="Pfam" id="PF14246">
    <property type="entry name" value="TetR_C_7"/>
    <property type="match status" value="1"/>
</dbReference>
<evidence type="ECO:0000259" key="3">
    <source>
        <dbReference type="PROSITE" id="PS50977"/>
    </source>
</evidence>
<protein>
    <submittedName>
        <fullName evidence="4">TetR/AcrR family transcriptional regulator</fullName>
    </submittedName>
</protein>
<gene>
    <name evidence="4" type="ORF">G5C60_08520</name>
</gene>
<dbReference type="InterPro" id="IPR039536">
    <property type="entry name" value="TetR_C_Proteobacteria"/>
</dbReference>
<dbReference type="GO" id="GO:0000976">
    <property type="term" value="F:transcription cis-regulatory region binding"/>
    <property type="evidence" value="ECO:0007669"/>
    <property type="project" value="TreeGrafter"/>
</dbReference>
<dbReference type="AlphaFoldDB" id="A0A6G4V122"/>
<dbReference type="Proteomes" id="UP000472335">
    <property type="component" value="Unassembled WGS sequence"/>
</dbReference>
<dbReference type="SUPFAM" id="SSF46689">
    <property type="entry name" value="Homeodomain-like"/>
    <property type="match status" value="1"/>
</dbReference>
<dbReference type="EMBL" id="JAAKZY010000018">
    <property type="protein sequence ID" value="NGO07696.1"/>
    <property type="molecule type" value="Genomic_DNA"/>
</dbReference>
<keyword evidence="1 2" id="KW-0238">DNA-binding</keyword>
<dbReference type="SUPFAM" id="SSF48498">
    <property type="entry name" value="Tetracyclin repressor-like, C-terminal domain"/>
    <property type="match status" value="1"/>
</dbReference>
<evidence type="ECO:0000313" key="5">
    <source>
        <dbReference type="Proteomes" id="UP000472335"/>
    </source>
</evidence>
<dbReference type="InterPro" id="IPR036271">
    <property type="entry name" value="Tet_transcr_reg_TetR-rel_C_sf"/>
</dbReference>
<proteinExistence type="predicted"/>
<dbReference type="Gene3D" id="1.10.10.60">
    <property type="entry name" value="Homeodomain-like"/>
    <property type="match status" value="1"/>
</dbReference>
<reference evidence="4 5" key="1">
    <citation type="submission" date="2020-02" db="EMBL/GenBank/DDBJ databases">
        <title>Whole-genome analyses of novel actinobacteria.</title>
        <authorList>
            <person name="Sahin N."/>
            <person name="Gencbay T."/>
        </authorList>
    </citation>
    <scope>NUCLEOTIDE SEQUENCE [LARGE SCALE GENOMIC DNA]</scope>
    <source>
        <strain evidence="4 5">HC44</strain>
    </source>
</reference>
<dbReference type="InterPro" id="IPR009057">
    <property type="entry name" value="Homeodomain-like_sf"/>
</dbReference>
<feature type="DNA-binding region" description="H-T-H motif" evidence="2">
    <location>
        <begin position="40"/>
        <end position="59"/>
    </location>
</feature>
<dbReference type="PANTHER" id="PTHR30055:SF146">
    <property type="entry name" value="HTH-TYPE TRANSCRIPTIONAL DUAL REGULATOR CECR"/>
    <property type="match status" value="1"/>
</dbReference>